<evidence type="ECO:0008006" key="3">
    <source>
        <dbReference type="Google" id="ProtNLM"/>
    </source>
</evidence>
<dbReference type="EMBL" id="KN817658">
    <property type="protein sequence ID" value="KJA14986.1"/>
    <property type="molecule type" value="Genomic_DNA"/>
</dbReference>
<dbReference type="PANTHER" id="PTHR46579">
    <property type="entry name" value="F5/8 TYPE C DOMAIN-CONTAINING PROTEIN-RELATED"/>
    <property type="match status" value="1"/>
</dbReference>
<keyword evidence="2" id="KW-1185">Reference proteome</keyword>
<dbReference type="STRING" id="945553.A0A0D2NEA4"/>
<accession>A0A0D2NEA4</accession>
<dbReference type="Proteomes" id="UP000054270">
    <property type="component" value="Unassembled WGS sequence"/>
</dbReference>
<gene>
    <name evidence="1" type="ORF">HYPSUDRAFT_149692</name>
</gene>
<dbReference type="OrthoDB" id="3248986at2759"/>
<protein>
    <recommendedName>
        <fullName evidence="3">DUF4218 domain-containing protein</fullName>
    </recommendedName>
</protein>
<dbReference type="PANTHER" id="PTHR46579:SF1">
    <property type="entry name" value="F5_8 TYPE C DOMAIN-CONTAINING PROTEIN"/>
    <property type="match status" value="1"/>
</dbReference>
<organism evidence="1 2">
    <name type="scientific">Hypholoma sublateritium (strain FD-334 SS-4)</name>
    <dbReference type="NCBI Taxonomy" id="945553"/>
    <lineage>
        <taxon>Eukaryota</taxon>
        <taxon>Fungi</taxon>
        <taxon>Dikarya</taxon>
        <taxon>Basidiomycota</taxon>
        <taxon>Agaricomycotina</taxon>
        <taxon>Agaricomycetes</taxon>
        <taxon>Agaricomycetidae</taxon>
        <taxon>Agaricales</taxon>
        <taxon>Agaricineae</taxon>
        <taxon>Strophariaceae</taxon>
        <taxon>Hypholoma</taxon>
    </lineage>
</organism>
<sequence>MLPLICDLPAARRVSGHGSHSSTYLCSECYITLKDINNLDRDKWPPRNLCDHHKFADMWKNAATKAEQDRIFSTHGIRWSELLRLPYWDPTKHVIIDAMHCFYLRLFFRHVREIWGMDVTVADGDGSKPPVPTSLEKDVMENADHILRNGTQPGPEAAAKPFFNNMYKTASDSKVKRLRKAVLVAFCAVLQPEEAPVNKRSATLKKVLGKQTLAAIRDDMTKLGLPSWATRAPRHPGEVKWGNFKADEWRSFCTVNLPITLTRLWGSKPRDDRHHQMLLNYMELVAAVKIANSRTITEDKIALYDKHMLAYLKGIRELYPFVDLSPYQHLSMHFSAQLRRFGPTHSWRCYAFERYNGIIQKIATNDTLG</sequence>
<evidence type="ECO:0000313" key="2">
    <source>
        <dbReference type="Proteomes" id="UP000054270"/>
    </source>
</evidence>
<evidence type="ECO:0000313" key="1">
    <source>
        <dbReference type="EMBL" id="KJA14986.1"/>
    </source>
</evidence>
<dbReference type="OMA" id="CHCIVIN"/>
<name>A0A0D2NEA4_HYPSF</name>
<reference evidence="2" key="1">
    <citation type="submission" date="2014-04" db="EMBL/GenBank/DDBJ databases">
        <title>Evolutionary Origins and Diversification of the Mycorrhizal Mutualists.</title>
        <authorList>
            <consortium name="DOE Joint Genome Institute"/>
            <consortium name="Mycorrhizal Genomics Consortium"/>
            <person name="Kohler A."/>
            <person name="Kuo A."/>
            <person name="Nagy L.G."/>
            <person name="Floudas D."/>
            <person name="Copeland A."/>
            <person name="Barry K.W."/>
            <person name="Cichocki N."/>
            <person name="Veneault-Fourrey C."/>
            <person name="LaButti K."/>
            <person name="Lindquist E.A."/>
            <person name="Lipzen A."/>
            <person name="Lundell T."/>
            <person name="Morin E."/>
            <person name="Murat C."/>
            <person name="Riley R."/>
            <person name="Ohm R."/>
            <person name="Sun H."/>
            <person name="Tunlid A."/>
            <person name="Henrissat B."/>
            <person name="Grigoriev I.V."/>
            <person name="Hibbett D.S."/>
            <person name="Martin F."/>
        </authorList>
    </citation>
    <scope>NUCLEOTIDE SEQUENCE [LARGE SCALE GENOMIC DNA]</scope>
    <source>
        <strain evidence="2">FD-334 SS-4</strain>
    </source>
</reference>
<dbReference type="AlphaFoldDB" id="A0A0D2NEA4"/>
<proteinExistence type="predicted"/>